<gene>
    <name evidence="6" type="primary">Avh</name>
</gene>
<protein>
    <recommendedName>
        <fullName evidence="5">RxLR effector protein</fullName>
    </recommendedName>
</protein>
<comment type="similarity">
    <text evidence="2 5">Belongs to the RxLR effector family.</text>
</comment>
<dbReference type="Pfam" id="PF16810">
    <property type="entry name" value="RXLR"/>
    <property type="match status" value="1"/>
</dbReference>
<comment type="domain">
    <text evidence="5">The RxLR-dEER motif acts to carry the protein into the host cell cytoplasm through binding to cell surface phosphatidylinositol-3-phosphate.</text>
</comment>
<evidence type="ECO:0000313" key="6">
    <source>
        <dbReference type="EMBL" id="AEK80636.1"/>
    </source>
</evidence>
<accession>E0W5G1</accession>
<dbReference type="EMBL" id="JN253823">
    <property type="protein sequence ID" value="AEK80636.1"/>
    <property type="molecule type" value="Genomic_DNA"/>
</dbReference>
<proteinExistence type="inferred from homology"/>
<name>E0W5G1_PHYSO</name>
<keyword evidence="4 5" id="KW-0732">Signal</keyword>
<dbReference type="RefSeq" id="XP_009534501.1">
    <property type="nucleotide sequence ID" value="XM_009536206.1"/>
</dbReference>
<evidence type="ECO:0000256" key="1">
    <source>
        <dbReference type="ARBA" id="ARBA00004613"/>
    </source>
</evidence>
<comment type="function">
    <text evidence="5">Effector that suppresses plant defense responses during pathogen infection.</text>
</comment>
<feature type="chain" id="PRO_5045008614" description="RxLR effector protein" evidence="5">
    <location>
        <begin position="21"/>
        <end position="88"/>
    </location>
</feature>
<organism evidence="6">
    <name type="scientific">Phytophthora sojae</name>
    <name type="common">Soybean stem and root rot agent</name>
    <name type="synonym">Phytophthora megasperma f. sp. glycines</name>
    <dbReference type="NCBI Taxonomy" id="67593"/>
    <lineage>
        <taxon>Eukaryota</taxon>
        <taxon>Sar</taxon>
        <taxon>Stramenopiles</taxon>
        <taxon>Oomycota</taxon>
        <taxon>Peronosporomycetes</taxon>
        <taxon>Peronosporales</taxon>
        <taxon>Peronosporaceae</taxon>
        <taxon>Phytophthora</taxon>
    </lineage>
</organism>
<dbReference type="InterPro" id="IPR031825">
    <property type="entry name" value="RXLR"/>
</dbReference>
<keyword evidence="3 5" id="KW-0964">Secreted</keyword>
<comment type="subcellular location">
    <subcellularLocation>
        <location evidence="1 5">Secreted</location>
    </subcellularLocation>
</comment>
<evidence type="ECO:0000256" key="5">
    <source>
        <dbReference type="RuleBase" id="RU367124"/>
    </source>
</evidence>
<feature type="signal peptide" evidence="5">
    <location>
        <begin position="1"/>
        <end position="20"/>
    </location>
</feature>
<dbReference type="KEGG" id="psoj:PHYSODRAFT_288454"/>
<dbReference type="VEuPathDB" id="FungiDB:PHYSODRAFT_288454"/>
<dbReference type="AlphaFoldDB" id="E0W5G1"/>
<reference evidence="6" key="1">
    <citation type="journal article" date="2011" name="Plant Cell">
        <title>Transcriptional programming and functional interactions within the Phytophthora sojae RXLR effector repertoire.</title>
        <authorList>
            <person name="Wang Q."/>
            <person name="Han C."/>
            <person name="Ferreira A.O."/>
            <person name="Yu X."/>
            <person name="Ye W."/>
            <person name="Tripathy S."/>
            <person name="Kale S.D."/>
            <person name="Gu B."/>
            <person name="Sheng Y."/>
            <person name="Sui Y."/>
            <person name="Wang X."/>
            <person name="Zhang Z."/>
            <person name="Cheng B."/>
            <person name="Dong S."/>
            <person name="Shan W."/>
            <person name="Zheng X."/>
            <person name="Dou D."/>
            <person name="Tyler B.M."/>
            <person name="Wang Y."/>
        </authorList>
    </citation>
    <scope>NUCLEOTIDE SEQUENCE</scope>
    <source>
        <strain evidence="6">P7064</strain>
    </source>
</reference>
<evidence type="ECO:0000256" key="4">
    <source>
        <dbReference type="ARBA" id="ARBA00022729"/>
    </source>
</evidence>
<evidence type="ECO:0000256" key="2">
    <source>
        <dbReference type="ARBA" id="ARBA00010400"/>
    </source>
</evidence>
<sequence length="88" mass="9554">MRPSFIFAVVFVATLHACGASVPSAENTNALVKNGESPGTTALTGADGGRILRRVDDIDEERGLKEFLEKLKLVIPPRLRGRPQKPKK</sequence>
<evidence type="ECO:0000256" key="3">
    <source>
        <dbReference type="ARBA" id="ARBA00022525"/>
    </source>
</evidence>